<dbReference type="Proteomes" id="UP001175211">
    <property type="component" value="Unassembled WGS sequence"/>
</dbReference>
<dbReference type="Pfam" id="PF00857">
    <property type="entry name" value="Isochorismatase"/>
    <property type="match status" value="1"/>
</dbReference>
<dbReference type="GO" id="GO:0046872">
    <property type="term" value="F:metal ion binding"/>
    <property type="evidence" value="ECO:0007669"/>
    <property type="project" value="UniProtKB-KW"/>
</dbReference>
<comment type="similarity">
    <text evidence="1">Belongs to the isochorismatase family.</text>
</comment>
<dbReference type="InterPro" id="IPR036380">
    <property type="entry name" value="Isochorismatase-like_sf"/>
</dbReference>
<dbReference type="InterPro" id="IPR052347">
    <property type="entry name" value="Isochorismatase_Nicotinamidase"/>
</dbReference>
<organism evidence="9 10">
    <name type="scientific">Armillaria tabescens</name>
    <name type="common">Ringless honey mushroom</name>
    <name type="synonym">Agaricus tabescens</name>
    <dbReference type="NCBI Taxonomy" id="1929756"/>
    <lineage>
        <taxon>Eukaryota</taxon>
        <taxon>Fungi</taxon>
        <taxon>Dikarya</taxon>
        <taxon>Basidiomycota</taxon>
        <taxon>Agaricomycotina</taxon>
        <taxon>Agaricomycetes</taxon>
        <taxon>Agaricomycetidae</taxon>
        <taxon>Agaricales</taxon>
        <taxon>Marasmiineae</taxon>
        <taxon>Physalacriaceae</taxon>
        <taxon>Desarmillaria</taxon>
    </lineage>
</organism>
<dbReference type="GeneID" id="85367497"/>
<dbReference type="AlphaFoldDB" id="A0AA39MTX6"/>
<dbReference type="InterPro" id="IPR000868">
    <property type="entry name" value="Isochorismatase-like_dom"/>
</dbReference>
<dbReference type="GO" id="GO:0019363">
    <property type="term" value="P:pyridine nucleotide biosynthetic process"/>
    <property type="evidence" value="ECO:0007669"/>
    <property type="project" value="UniProtKB-KW"/>
</dbReference>
<keyword evidence="3" id="KW-0479">Metal-binding</keyword>
<keyword evidence="2" id="KW-0662">Pyridine nucleotide biosynthesis</keyword>
<keyword evidence="4" id="KW-0378">Hydrolase</keyword>
<proteinExistence type="inferred from homology"/>
<dbReference type="GO" id="GO:0008936">
    <property type="term" value="F:nicotinamidase activity"/>
    <property type="evidence" value="ECO:0007669"/>
    <property type="project" value="UniProtKB-EC"/>
</dbReference>
<evidence type="ECO:0000256" key="6">
    <source>
        <dbReference type="ARBA" id="ARBA00039017"/>
    </source>
</evidence>
<feature type="domain" description="Isochorismatase-like" evidence="8">
    <location>
        <begin position="13"/>
        <end position="228"/>
    </location>
</feature>
<dbReference type="RefSeq" id="XP_060325841.1">
    <property type="nucleotide sequence ID" value="XM_060483949.1"/>
</dbReference>
<accession>A0AA39MTX6</accession>
<evidence type="ECO:0000256" key="3">
    <source>
        <dbReference type="ARBA" id="ARBA00022723"/>
    </source>
</evidence>
<evidence type="ECO:0000256" key="4">
    <source>
        <dbReference type="ARBA" id="ARBA00022801"/>
    </source>
</evidence>
<gene>
    <name evidence="9" type="ORF">EV420DRAFT_906109</name>
</gene>
<sequence length="239" mass="26154">MTTSRPQNFKPGLLIIDMQNDFCPPDGSLAVTDGRSIIPIIKKLATLPAFVSKVATKDFHPPNHVSFASNHTAPNNVPFTSFATITNPYNPSESYQTRLWPDHCVQGTVGSELVEGMDPAANNIDAVIEKGVDSRVEMYSAFYDPFTSPRICDSGLSDFLKKSGVNWVYVVGLALDYCVRASALDARKEGFEVVLVRDGTKAVDGSEENVHKVEEELRQAGIRVVDMASPEVQWLSTSS</sequence>
<dbReference type="CDD" id="cd01011">
    <property type="entry name" value="nicotinamidase"/>
    <property type="match status" value="1"/>
</dbReference>
<evidence type="ECO:0000313" key="10">
    <source>
        <dbReference type="Proteomes" id="UP001175211"/>
    </source>
</evidence>
<evidence type="ECO:0000256" key="5">
    <source>
        <dbReference type="ARBA" id="ARBA00037900"/>
    </source>
</evidence>
<protein>
    <recommendedName>
        <fullName evidence="6">nicotinamidase</fullName>
        <ecNumber evidence="6">3.5.1.19</ecNumber>
    </recommendedName>
    <alternativeName>
        <fullName evidence="7">Nicotinamide deamidase</fullName>
    </alternativeName>
</protein>
<evidence type="ECO:0000259" key="8">
    <source>
        <dbReference type="Pfam" id="PF00857"/>
    </source>
</evidence>
<evidence type="ECO:0000313" key="9">
    <source>
        <dbReference type="EMBL" id="KAK0446492.1"/>
    </source>
</evidence>
<keyword evidence="10" id="KW-1185">Reference proteome</keyword>
<name>A0AA39MTX6_ARMTA</name>
<comment type="caution">
    <text evidence="9">The sequence shown here is derived from an EMBL/GenBank/DDBJ whole genome shotgun (WGS) entry which is preliminary data.</text>
</comment>
<dbReference type="SUPFAM" id="SSF52499">
    <property type="entry name" value="Isochorismatase-like hydrolases"/>
    <property type="match status" value="1"/>
</dbReference>
<evidence type="ECO:0000256" key="1">
    <source>
        <dbReference type="ARBA" id="ARBA00006336"/>
    </source>
</evidence>
<evidence type="ECO:0000256" key="7">
    <source>
        <dbReference type="ARBA" id="ARBA00043224"/>
    </source>
</evidence>
<evidence type="ECO:0000256" key="2">
    <source>
        <dbReference type="ARBA" id="ARBA00022642"/>
    </source>
</evidence>
<dbReference type="EC" id="3.5.1.19" evidence="6"/>
<dbReference type="PANTHER" id="PTHR11080:SF2">
    <property type="entry name" value="LD05707P"/>
    <property type="match status" value="1"/>
</dbReference>
<dbReference type="Gene3D" id="3.40.50.850">
    <property type="entry name" value="Isochorismatase-like"/>
    <property type="match status" value="1"/>
</dbReference>
<comment type="pathway">
    <text evidence="5">Cofactor biosynthesis; nicotinate biosynthesis; nicotinate from nicotinamide: step 1/1.</text>
</comment>
<reference evidence="9" key="1">
    <citation type="submission" date="2023-06" db="EMBL/GenBank/DDBJ databases">
        <authorList>
            <consortium name="Lawrence Berkeley National Laboratory"/>
            <person name="Ahrendt S."/>
            <person name="Sahu N."/>
            <person name="Indic B."/>
            <person name="Wong-Bajracharya J."/>
            <person name="Merenyi Z."/>
            <person name="Ke H.-M."/>
            <person name="Monk M."/>
            <person name="Kocsube S."/>
            <person name="Drula E."/>
            <person name="Lipzen A."/>
            <person name="Balint B."/>
            <person name="Henrissat B."/>
            <person name="Andreopoulos B."/>
            <person name="Martin F.M."/>
            <person name="Harder C.B."/>
            <person name="Rigling D."/>
            <person name="Ford K.L."/>
            <person name="Foster G.D."/>
            <person name="Pangilinan J."/>
            <person name="Papanicolaou A."/>
            <person name="Barry K."/>
            <person name="LaButti K."/>
            <person name="Viragh M."/>
            <person name="Koriabine M."/>
            <person name="Yan M."/>
            <person name="Riley R."/>
            <person name="Champramary S."/>
            <person name="Plett K.L."/>
            <person name="Tsai I.J."/>
            <person name="Slot J."/>
            <person name="Sipos G."/>
            <person name="Plett J."/>
            <person name="Nagy L.G."/>
            <person name="Grigoriev I.V."/>
        </authorList>
    </citation>
    <scope>NUCLEOTIDE SEQUENCE</scope>
    <source>
        <strain evidence="9">CCBAS 213</strain>
    </source>
</reference>
<dbReference type="PANTHER" id="PTHR11080">
    <property type="entry name" value="PYRAZINAMIDASE/NICOTINAMIDASE"/>
    <property type="match status" value="1"/>
</dbReference>
<dbReference type="EMBL" id="JAUEPS010000047">
    <property type="protein sequence ID" value="KAK0446492.1"/>
    <property type="molecule type" value="Genomic_DNA"/>
</dbReference>